<dbReference type="EMBL" id="JAMSHJ010000001">
    <property type="protein sequence ID" value="KAI5443649.1"/>
    <property type="molecule type" value="Genomic_DNA"/>
</dbReference>
<dbReference type="PANTHER" id="PTHR34222">
    <property type="entry name" value="GAG_PRE-INTEGRS DOMAIN-CONTAINING PROTEIN"/>
    <property type="match status" value="1"/>
</dbReference>
<keyword evidence="1" id="KW-0472">Membrane</keyword>
<protein>
    <recommendedName>
        <fullName evidence="4">Retrotransposon gag domain-containing protein</fullName>
    </recommendedName>
</protein>
<evidence type="ECO:0000256" key="1">
    <source>
        <dbReference type="SAM" id="Phobius"/>
    </source>
</evidence>
<dbReference type="Gramene" id="Psat01G0233800-T1">
    <property type="protein sequence ID" value="KAI5443649.1"/>
    <property type="gene ID" value="KIW84_012338"/>
</dbReference>
<comment type="caution">
    <text evidence="2">The sequence shown here is derived from an EMBL/GenBank/DDBJ whole genome shotgun (WGS) entry which is preliminary data.</text>
</comment>
<keyword evidence="3" id="KW-1185">Reference proteome</keyword>
<gene>
    <name evidence="2" type="ORF">KIW84_012338</name>
</gene>
<keyword evidence="1" id="KW-1133">Transmembrane helix</keyword>
<accession>A0A9D5BHE5</accession>
<name>A0A9D5BHE5_PEA</name>
<evidence type="ECO:0000313" key="3">
    <source>
        <dbReference type="Proteomes" id="UP001058974"/>
    </source>
</evidence>
<evidence type="ECO:0008006" key="4">
    <source>
        <dbReference type="Google" id="ProtNLM"/>
    </source>
</evidence>
<dbReference type="AlphaFoldDB" id="A0A9D5BHE5"/>
<reference evidence="2 3" key="1">
    <citation type="journal article" date="2022" name="Nat. Genet.">
        <title>Improved pea reference genome and pan-genome highlight genomic features and evolutionary characteristics.</title>
        <authorList>
            <person name="Yang T."/>
            <person name="Liu R."/>
            <person name="Luo Y."/>
            <person name="Hu S."/>
            <person name="Wang D."/>
            <person name="Wang C."/>
            <person name="Pandey M.K."/>
            <person name="Ge S."/>
            <person name="Xu Q."/>
            <person name="Li N."/>
            <person name="Li G."/>
            <person name="Huang Y."/>
            <person name="Saxena R.K."/>
            <person name="Ji Y."/>
            <person name="Li M."/>
            <person name="Yan X."/>
            <person name="He Y."/>
            <person name="Liu Y."/>
            <person name="Wang X."/>
            <person name="Xiang C."/>
            <person name="Varshney R.K."/>
            <person name="Ding H."/>
            <person name="Gao S."/>
            <person name="Zong X."/>
        </authorList>
    </citation>
    <scope>NUCLEOTIDE SEQUENCE [LARGE SCALE GENOMIC DNA]</scope>
    <source>
        <strain evidence="2 3">cv. Zhongwan 6</strain>
    </source>
</reference>
<organism evidence="2 3">
    <name type="scientific">Pisum sativum</name>
    <name type="common">Garden pea</name>
    <name type="synonym">Lathyrus oleraceus</name>
    <dbReference type="NCBI Taxonomy" id="3888"/>
    <lineage>
        <taxon>Eukaryota</taxon>
        <taxon>Viridiplantae</taxon>
        <taxon>Streptophyta</taxon>
        <taxon>Embryophyta</taxon>
        <taxon>Tracheophyta</taxon>
        <taxon>Spermatophyta</taxon>
        <taxon>Magnoliopsida</taxon>
        <taxon>eudicotyledons</taxon>
        <taxon>Gunneridae</taxon>
        <taxon>Pentapetalae</taxon>
        <taxon>rosids</taxon>
        <taxon>fabids</taxon>
        <taxon>Fabales</taxon>
        <taxon>Fabaceae</taxon>
        <taxon>Papilionoideae</taxon>
        <taxon>50 kb inversion clade</taxon>
        <taxon>NPAAA clade</taxon>
        <taxon>Hologalegina</taxon>
        <taxon>IRL clade</taxon>
        <taxon>Fabeae</taxon>
        <taxon>Lathyrus</taxon>
    </lineage>
</organism>
<sequence>MNLDSIFIIFVIIASSLTTALLHMNIVASSLTTALLHMNIDMVESAAGVWKNLQLRFSQGDIFRISDIQEDLYKFRQGSLDVSNYFTQLKVMWDELENYRPVPACSCAIPCSCGAIGSIRKYRDQDYVIRGKPQGGARGHNRVCTHCGRTNHTVETCFLKHGYPPGFKGKENYCIASYEH</sequence>
<evidence type="ECO:0000313" key="2">
    <source>
        <dbReference type="EMBL" id="KAI5443649.1"/>
    </source>
</evidence>
<keyword evidence="1" id="KW-0812">Transmembrane</keyword>
<dbReference type="Proteomes" id="UP001058974">
    <property type="component" value="Chromosome 1"/>
</dbReference>
<dbReference type="PANTHER" id="PTHR34222:SF99">
    <property type="entry name" value="PROTEIN, PUTATIVE-RELATED"/>
    <property type="match status" value="1"/>
</dbReference>
<feature type="transmembrane region" description="Helical" evidence="1">
    <location>
        <begin position="6"/>
        <end position="28"/>
    </location>
</feature>
<proteinExistence type="predicted"/>